<evidence type="ECO:0000313" key="2">
    <source>
        <dbReference type="EMBL" id="GBM31254.1"/>
    </source>
</evidence>
<keyword evidence="3" id="KW-1185">Reference proteome</keyword>
<organism evidence="2 3">
    <name type="scientific">Araneus ventricosus</name>
    <name type="common">Orbweaver spider</name>
    <name type="synonym">Epeira ventricosa</name>
    <dbReference type="NCBI Taxonomy" id="182803"/>
    <lineage>
        <taxon>Eukaryota</taxon>
        <taxon>Metazoa</taxon>
        <taxon>Ecdysozoa</taxon>
        <taxon>Arthropoda</taxon>
        <taxon>Chelicerata</taxon>
        <taxon>Arachnida</taxon>
        <taxon>Araneae</taxon>
        <taxon>Araneomorphae</taxon>
        <taxon>Entelegynae</taxon>
        <taxon>Araneoidea</taxon>
        <taxon>Araneidae</taxon>
        <taxon>Araneus</taxon>
    </lineage>
</organism>
<proteinExistence type="predicted"/>
<dbReference type="Proteomes" id="UP000499080">
    <property type="component" value="Unassembled WGS sequence"/>
</dbReference>
<name>A0A4Y2ETK8_ARAVE</name>
<feature type="region of interest" description="Disordered" evidence="1">
    <location>
        <begin position="40"/>
        <end position="77"/>
    </location>
</feature>
<protein>
    <submittedName>
        <fullName evidence="2">Uncharacterized protein</fullName>
    </submittedName>
</protein>
<accession>A0A4Y2ETK8</accession>
<sequence>MTRTTPEPASLSPNFCTKPARGRLAHYVAFYVQQAHTHCGSSGKSGFDRGTLHPEADTLSLGHRGRVHGRSAMLTSP</sequence>
<reference evidence="2 3" key="1">
    <citation type="journal article" date="2019" name="Sci. Rep.">
        <title>Orb-weaving spider Araneus ventricosus genome elucidates the spidroin gene catalogue.</title>
        <authorList>
            <person name="Kono N."/>
            <person name="Nakamura H."/>
            <person name="Ohtoshi R."/>
            <person name="Moran D.A.P."/>
            <person name="Shinohara A."/>
            <person name="Yoshida Y."/>
            <person name="Fujiwara M."/>
            <person name="Mori M."/>
            <person name="Tomita M."/>
            <person name="Arakawa K."/>
        </authorList>
    </citation>
    <scope>NUCLEOTIDE SEQUENCE [LARGE SCALE GENOMIC DNA]</scope>
</reference>
<evidence type="ECO:0000256" key="1">
    <source>
        <dbReference type="SAM" id="MobiDB-lite"/>
    </source>
</evidence>
<feature type="compositionally biased region" description="Basic and acidic residues" evidence="1">
    <location>
        <begin position="46"/>
        <end position="56"/>
    </location>
</feature>
<comment type="caution">
    <text evidence="2">The sequence shown here is derived from an EMBL/GenBank/DDBJ whole genome shotgun (WGS) entry which is preliminary data.</text>
</comment>
<dbReference type="EMBL" id="BGPR01000679">
    <property type="protein sequence ID" value="GBM31254.1"/>
    <property type="molecule type" value="Genomic_DNA"/>
</dbReference>
<gene>
    <name evidence="2" type="ORF">AVEN_223451_1</name>
</gene>
<dbReference type="AlphaFoldDB" id="A0A4Y2ETK8"/>
<evidence type="ECO:0000313" key="3">
    <source>
        <dbReference type="Proteomes" id="UP000499080"/>
    </source>
</evidence>